<dbReference type="Pfam" id="PF25597">
    <property type="entry name" value="SH3_retrovirus"/>
    <property type="match status" value="1"/>
</dbReference>
<dbReference type="Proteomes" id="UP001150266">
    <property type="component" value="Unassembled WGS sequence"/>
</dbReference>
<feature type="region of interest" description="Disordered" evidence="1">
    <location>
        <begin position="126"/>
        <end position="149"/>
    </location>
</feature>
<feature type="domain" description="Retroviral polymerase SH3-like" evidence="2">
    <location>
        <begin position="7"/>
        <end position="50"/>
    </location>
</feature>
<evidence type="ECO:0000313" key="3">
    <source>
        <dbReference type="EMBL" id="KAJ4477467.1"/>
    </source>
</evidence>
<keyword evidence="4" id="KW-1185">Reference proteome</keyword>
<comment type="caution">
    <text evidence="3">The sequence shown here is derived from an EMBL/GenBank/DDBJ whole genome shotgun (WGS) entry which is preliminary data.</text>
</comment>
<gene>
    <name evidence="3" type="ORF">J3R30DRAFT_3486211</name>
</gene>
<dbReference type="InterPro" id="IPR057670">
    <property type="entry name" value="SH3_retrovirus"/>
</dbReference>
<feature type="non-terminal residue" evidence="3">
    <location>
        <position position="196"/>
    </location>
</feature>
<feature type="compositionally biased region" description="Polar residues" evidence="1">
    <location>
        <begin position="132"/>
        <end position="145"/>
    </location>
</feature>
<proteinExistence type="predicted"/>
<accession>A0A9W9DMM7</accession>
<sequence length="196" mass="21691">WGTVVNKTPGKLDPRAFKGRLVGSGRGVYLLYTLSGRVIPSRDMDFEEKVLPALLLARKEGRYDQDNGLFFPTDTSKDVDGKSSGDDKFAEINTGSQTAKFESEAEINQLTQPVLQMQDNVIQPRNPLSRATEASESISRENGAQRSGEEWATNIKPRANITSFALLTRYLPNEAYQSSLSHLGKQWRSQIGGSLP</sequence>
<name>A0A9W9DMM7_9AGAR</name>
<dbReference type="EMBL" id="JAOTPV010000010">
    <property type="protein sequence ID" value="KAJ4477467.1"/>
    <property type="molecule type" value="Genomic_DNA"/>
</dbReference>
<dbReference type="AlphaFoldDB" id="A0A9W9DMM7"/>
<evidence type="ECO:0000256" key="1">
    <source>
        <dbReference type="SAM" id="MobiDB-lite"/>
    </source>
</evidence>
<reference evidence="3" key="1">
    <citation type="submission" date="2022-08" db="EMBL/GenBank/DDBJ databases">
        <title>A Global Phylogenomic Analysis of the Shiitake Genus Lentinula.</title>
        <authorList>
            <consortium name="DOE Joint Genome Institute"/>
            <person name="Sierra-Patev S."/>
            <person name="Min B."/>
            <person name="Naranjo-Ortiz M."/>
            <person name="Looney B."/>
            <person name="Konkel Z."/>
            <person name="Slot J.C."/>
            <person name="Sakamoto Y."/>
            <person name="Steenwyk J.L."/>
            <person name="Rokas A."/>
            <person name="Carro J."/>
            <person name="Camarero S."/>
            <person name="Ferreira P."/>
            <person name="Molpeceres G."/>
            <person name="Ruiz-Duenas F.J."/>
            <person name="Serrano A."/>
            <person name="Henrissat B."/>
            <person name="Drula E."/>
            <person name="Hughes K.W."/>
            <person name="Mata J.L."/>
            <person name="Ishikawa N.K."/>
            <person name="Vargas-Isla R."/>
            <person name="Ushijima S."/>
            <person name="Smith C.A."/>
            <person name="Ahrendt S."/>
            <person name="Andreopoulos W."/>
            <person name="He G."/>
            <person name="Labutti K."/>
            <person name="Lipzen A."/>
            <person name="Ng V."/>
            <person name="Riley R."/>
            <person name="Sandor L."/>
            <person name="Barry K."/>
            <person name="Martinez A.T."/>
            <person name="Xiao Y."/>
            <person name="Gibbons J.G."/>
            <person name="Terashima K."/>
            <person name="Grigoriev I.V."/>
            <person name="Hibbett D.S."/>
        </authorList>
    </citation>
    <scope>NUCLEOTIDE SEQUENCE</scope>
    <source>
        <strain evidence="3">JLM2183</strain>
    </source>
</reference>
<organism evidence="3 4">
    <name type="scientific">Lentinula aciculospora</name>
    <dbReference type="NCBI Taxonomy" id="153920"/>
    <lineage>
        <taxon>Eukaryota</taxon>
        <taxon>Fungi</taxon>
        <taxon>Dikarya</taxon>
        <taxon>Basidiomycota</taxon>
        <taxon>Agaricomycotina</taxon>
        <taxon>Agaricomycetes</taxon>
        <taxon>Agaricomycetidae</taxon>
        <taxon>Agaricales</taxon>
        <taxon>Marasmiineae</taxon>
        <taxon>Omphalotaceae</taxon>
        <taxon>Lentinula</taxon>
    </lineage>
</organism>
<evidence type="ECO:0000313" key="4">
    <source>
        <dbReference type="Proteomes" id="UP001150266"/>
    </source>
</evidence>
<evidence type="ECO:0000259" key="2">
    <source>
        <dbReference type="Pfam" id="PF25597"/>
    </source>
</evidence>
<dbReference type="OrthoDB" id="3065320at2759"/>
<protein>
    <recommendedName>
        <fullName evidence="2">Retroviral polymerase SH3-like domain-containing protein</fullName>
    </recommendedName>
</protein>